<evidence type="ECO:0000313" key="3">
    <source>
        <dbReference type="Proteomes" id="UP000326924"/>
    </source>
</evidence>
<protein>
    <submittedName>
        <fullName evidence="2">Uncharacterized protein</fullName>
    </submittedName>
</protein>
<evidence type="ECO:0000313" key="2">
    <source>
        <dbReference type="EMBL" id="KAA8912206.1"/>
    </source>
</evidence>
<reference evidence="2 3" key="1">
    <citation type="submission" date="2019-09" db="EMBL/GenBank/DDBJ databases">
        <title>Draft genome of the ectomycorrhizal ascomycete Sphaerosporella brunnea.</title>
        <authorList>
            <consortium name="DOE Joint Genome Institute"/>
            <person name="Benucci G.M."/>
            <person name="Marozzi G."/>
            <person name="Antonielli L."/>
            <person name="Sanchez S."/>
            <person name="Marco P."/>
            <person name="Wang X."/>
            <person name="Falini L.B."/>
            <person name="Barry K."/>
            <person name="Haridas S."/>
            <person name="Lipzen A."/>
            <person name="Labutti K."/>
            <person name="Grigoriev I.V."/>
            <person name="Murat C."/>
            <person name="Martin F."/>
            <person name="Albertini E."/>
            <person name="Donnini D."/>
            <person name="Bonito G."/>
        </authorList>
    </citation>
    <scope>NUCLEOTIDE SEQUENCE [LARGE SCALE GENOMIC DNA]</scope>
    <source>
        <strain evidence="2 3">Sb_GMNB300</strain>
    </source>
</reference>
<keyword evidence="3" id="KW-1185">Reference proteome</keyword>
<evidence type="ECO:0000256" key="1">
    <source>
        <dbReference type="SAM" id="MobiDB-lite"/>
    </source>
</evidence>
<feature type="compositionally biased region" description="Basic residues" evidence="1">
    <location>
        <begin position="32"/>
        <end position="50"/>
    </location>
</feature>
<proteinExistence type="predicted"/>
<feature type="compositionally biased region" description="Polar residues" evidence="1">
    <location>
        <begin position="16"/>
        <end position="30"/>
    </location>
</feature>
<dbReference type="EMBL" id="VXIS01000026">
    <property type="protein sequence ID" value="KAA8912206.1"/>
    <property type="molecule type" value="Genomic_DNA"/>
</dbReference>
<dbReference type="Proteomes" id="UP000326924">
    <property type="component" value="Unassembled WGS sequence"/>
</dbReference>
<feature type="region of interest" description="Disordered" evidence="1">
    <location>
        <begin position="1"/>
        <end position="52"/>
    </location>
</feature>
<gene>
    <name evidence="2" type="ORF">FN846DRAFT_887330</name>
</gene>
<dbReference type="AlphaFoldDB" id="A0A5J5F6I7"/>
<comment type="caution">
    <text evidence="2">The sequence shown here is derived from an EMBL/GenBank/DDBJ whole genome shotgun (WGS) entry which is preliminary data.</text>
</comment>
<name>A0A5J5F6I7_9PEZI</name>
<organism evidence="2 3">
    <name type="scientific">Sphaerosporella brunnea</name>
    <dbReference type="NCBI Taxonomy" id="1250544"/>
    <lineage>
        <taxon>Eukaryota</taxon>
        <taxon>Fungi</taxon>
        <taxon>Dikarya</taxon>
        <taxon>Ascomycota</taxon>
        <taxon>Pezizomycotina</taxon>
        <taxon>Pezizomycetes</taxon>
        <taxon>Pezizales</taxon>
        <taxon>Pyronemataceae</taxon>
        <taxon>Sphaerosporella</taxon>
    </lineage>
</organism>
<accession>A0A5J5F6I7</accession>
<sequence>MTPPGPVDPTFDSAELTASSSAPSFGNLQQPRMHRILGSHHSHAKRRRHGTISARLPLVVELADADAKPRKQDASAEVAAAEAVTVIEHSPVEVDHADLEAYYPHVAP</sequence>
<dbReference type="InParanoid" id="A0A5J5F6I7"/>